<gene>
    <name evidence="2" type="ORF">FWK35_00017079</name>
</gene>
<evidence type="ECO:0000256" key="1">
    <source>
        <dbReference type="SAM" id="MobiDB-lite"/>
    </source>
</evidence>
<dbReference type="EMBL" id="VUJU01004667">
    <property type="protein sequence ID" value="KAF0753653.1"/>
    <property type="molecule type" value="Genomic_DNA"/>
</dbReference>
<comment type="caution">
    <text evidence="2">The sequence shown here is derived from an EMBL/GenBank/DDBJ whole genome shotgun (WGS) entry which is preliminary data.</text>
</comment>
<keyword evidence="3" id="KW-1185">Reference proteome</keyword>
<evidence type="ECO:0000313" key="3">
    <source>
        <dbReference type="Proteomes" id="UP000478052"/>
    </source>
</evidence>
<dbReference type="Proteomes" id="UP000478052">
    <property type="component" value="Unassembled WGS sequence"/>
</dbReference>
<evidence type="ECO:0000313" key="2">
    <source>
        <dbReference type="EMBL" id="KAF0753653.1"/>
    </source>
</evidence>
<proteinExistence type="predicted"/>
<accession>A0A6G0YDM5</accession>
<protein>
    <submittedName>
        <fullName evidence="2">Uncharacterized protein</fullName>
    </submittedName>
</protein>
<sequence length="42" mass="4654">MSLRKVSTTISQKGGQGNLRRNCKTKYVSKKCSCKSSGLLYI</sequence>
<name>A0A6G0YDM5_APHCR</name>
<feature type="region of interest" description="Disordered" evidence="1">
    <location>
        <begin position="1"/>
        <end position="20"/>
    </location>
</feature>
<feature type="compositionally biased region" description="Polar residues" evidence="1">
    <location>
        <begin position="1"/>
        <end position="13"/>
    </location>
</feature>
<organism evidence="2 3">
    <name type="scientific">Aphis craccivora</name>
    <name type="common">Cowpea aphid</name>
    <dbReference type="NCBI Taxonomy" id="307492"/>
    <lineage>
        <taxon>Eukaryota</taxon>
        <taxon>Metazoa</taxon>
        <taxon>Ecdysozoa</taxon>
        <taxon>Arthropoda</taxon>
        <taxon>Hexapoda</taxon>
        <taxon>Insecta</taxon>
        <taxon>Pterygota</taxon>
        <taxon>Neoptera</taxon>
        <taxon>Paraneoptera</taxon>
        <taxon>Hemiptera</taxon>
        <taxon>Sternorrhyncha</taxon>
        <taxon>Aphidomorpha</taxon>
        <taxon>Aphidoidea</taxon>
        <taxon>Aphididae</taxon>
        <taxon>Aphidini</taxon>
        <taxon>Aphis</taxon>
        <taxon>Aphis</taxon>
    </lineage>
</organism>
<reference evidence="2 3" key="1">
    <citation type="submission" date="2019-08" db="EMBL/GenBank/DDBJ databases">
        <title>Whole genome of Aphis craccivora.</title>
        <authorList>
            <person name="Voronova N.V."/>
            <person name="Shulinski R.S."/>
            <person name="Bandarenka Y.V."/>
            <person name="Zhorov D.G."/>
            <person name="Warner D."/>
        </authorList>
    </citation>
    <scope>NUCLEOTIDE SEQUENCE [LARGE SCALE GENOMIC DNA]</scope>
    <source>
        <strain evidence="2">180601</strain>
        <tissue evidence="2">Whole Body</tissue>
    </source>
</reference>
<dbReference type="AlphaFoldDB" id="A0A6G0YDM5"/>